<organism evidence="2 3">
    <name type="scientific">Streptomyces leeuwenhoekii</name>
    <dbReference type="NCBI Taxonomy" id="1437453"/>
    <lineage>
        <taxon>Bacteria</taxon>
        <taxon>Bacillati</taxon>
        <taxon>Actinomycetota</taxon>
        <taxon>Actinomycetes</taxon>
        <taxon>Kitasatosporales</taxon>
        <taxon>Streptomycetaceae</taxon>
        <taxon>Streptomyces</taxon>
    </lineage>
</organism>
<dbReference type="KEGG" id="sle:sle_24860"/>
<feature type="compositionally biased region" description="Basic residues" evidence="1">
    <location>
        <begin position="54"/>
        <end position="79"/>
    </location>
</feature>
<evidence type="ECO:0000256" key="1">
    <source>
        <dbReference type="SAM" id="MobiDB-lite"/>
    </source>
</evidence>
<proteinExistence type="predicted"/>
<dbReference type="EMBL" id="LN831790">
    <property type="protein sequence ID" value="CQR61947.1"/>
    <property type="molecule type" value="Genomic_DNA"/>
</dbReference>
<feature type="compositionally biased region" description="Basic residues" evidence="1">
    <location>
        <begin position="94"/>
        <end position="105"/>
    </location>
</feature>
<evidence type="ECO:0000313" key="3">
    <source>
        <dbReference type="Proteomes" id="UP000035016"/>
    </source>
</evidence>
<gene>
    <name evidence="2" type="primary">sle_24860</name>
</gene>
<accession>A0A0F7VWM4</accession>
<reference evidence="2 3" key="1">
    <citation type="submission" date="2015-02" db="EMBL/GenBank/DDBJ databases">
        <authorList>
            <person name="Gomez-Escribano P.J."/>
        </authorList>
    </citation>
    <scope>NUCLEOTIDE SEQUENCE [LARGE SCALE GENOMIC DNA]</scope>
    <source>
        <strain evidence="3">C34 (DSM 42122 / NRRL B-24963)</strain>
    </source>
</reference>
<feature type="region of interest" description="Disordered" evidence="1">
    <location>
        <begin position="245"/>
        <end position="271"/>
    </location>
</feature>
<feature type="region of interest" description="Disordered" evidence="1">
    <location>
        <begin position="1"/>
        <end position="168"/>
    </location>
</feature>
<dbReference type="AlphaFoldDB" id="A0A0F7VWM4"/>
<feature type="compositionally biased region" description="Low complexity" evidence="1">
    <location>
        <begin position="106"/>
        <end position="121"/>
    </location>
</feature>
<feature type="compositionally biased region" description="Low complexity" evidence="1">
    <location>
        <begin position="138"/>
        <end position="152"/>
    </location>
</feature>
<sequence length="296" mass="31532">MGQDQGHHGRLTRGCALPTVSSDSRRTPRVGSQSAHSPQDARSRPSHPIVTNRQKARSAPHRKHPRRSPARPTTRRRPRRPDPGFRESAFAGRRSVHHRGPRAIRRGPAGFPAGPLRPSPARLRRRAGETGNAPSGSGAVPEPAARPAPVRAGGRGGRPPHRVPPLRRLGVLGGLRGVRLASGVAAWAGPPYRDPRAQRLVAPDDRLDLLPAGGADVLPAVHGSSVEPMAAQRLRPYVRTTRPLSRVRTDSSVKAGTAAAERNIGMPEPSTSGYVLITSSSISSISCPATSEPPQR</sequence>
<dbReference type="Proteomes" id="UP000035016">
    <property type="component" value="Chromosome Chromosome"/>
</dbReference>
<protein>
    <submittedName>
        <fullName evidence="2">Uncharacterized protein</fullName>
    </submittedName>
</protein>
<evidence type="ECO:0000313" key="2">
    <source>
        <dbReference type="EMBL" id="CQR61947.1"/>
    </source>
</evidence>
<name>A0A0F7VWM4_STRLW</name>